<dbReference type="EMBL" id="CP014782">
    <property type="protein sequence ID" value="AQS38079.1"/>
    <property type="molecule type" value="Genomic_DNA"/>
</dbReference>
<accession>A0A1S6HRC4</accession>
<dbReference type="GO" id="GO:0030288">
    <property type="term" value="C:outer membrane-bounded periplasmic space"/>
    <property type="evidence" value="ECO:0007669"/>
    <property type="project" value="InterPro"/>
</dbReference>
<dbReference type="Gene3D" id="3.40.50.10610">
    <property type="entry name" value="ABC-type transport auxiliary lipoprotein component"/>
    <property type="match status" value="2"/>
</dbReference>
<dbReference type="PANTHER" id="PTHR41164">
    <property type="entry name" value="CURLI PRODUCTION ASSEMBLY/TRANSPORT COMPONENT CSGG"/>
    <property type="match status" value="1"/>
</dbReference>
<dbReference type="KEGG" id="spsw:Sps_02932"/>
<reference evidence="9 10" key="1">
    <citation type="submission" date="2016-03" db="EMBL/GenBank/DDBJ databases">
        <title>Complete genome sequence of Shewanella psychrophila WP2, a deep sea bacterium isolated from west Pacific sediment.</title>
        <authorList>
            <person name="Xu G."/>
            <person name="Jian H."/>
        </authorList>
    </citation>
    <scope>NUCLEOTIDE SEQUENCE [LARGE SCALE GENOMIC DNA]</scope>
    <source>
        <strain evidence="9 10">WP2</strain>
    </source>
</reference>
<keyword evidence="7" id="KW-0564">Palmitate</keyword>
<dbReference type="STRING" id="225848.Sps_02932"/>
<evidence type="ECO:0000256" key="7">
    <source>
        <dbReference type="ARBA" id="ARBA00023139"/>
    </source>
</evidence>
<dbReference type="PROSITE" id="PS51257">
    <property type="entry name" value="PROKAR_LIPOPROTEIN"/>
    <property type="match status" value="1"/>
</dbReference>
<sequence length="259" mass="28711">MKKLISSFGVLLLSACSLIPKPELNITDAELNPVSQTMRELQAKPGPKYPIPVAVYSFRDQTGQYKPQQNVSSFSTAVTQGATSMLIQTLLESKWFTPVEREGLQNLLTERKISKKQPVKKKESEVPLLTNARLLLEGGIISYETNISTGGAGVEYYGIGASELYREDQVTIYLRAVDVHTGKVMMSVSTTKRVFSQEMRAGLMRFTSLNRLAEAEIGFTTNEPVQFCVLQAIELAVAEIIEKGIKLGYWNQHDSSVKG</sequence>
<gene>
    <name evidence="9" type="ORF">Sps_02932</name>
</gene>
<name>A0A1S6HRC4_9GAMM</name>
<evidence type="ECO:0000256" key="1">
    <source>
        <dbReference type="ARBA" id="ARBA00003989"/>
    </source>
</evidence>
<dbReference type="PANTHER" id="PTHR41164:SF1">
    <property type="entry name" value="CURLI PRODUCTION ASSEMBLY_TRANSPORT COMPONENT CSGG"/>
    <property type="match status" value="1"/>
</dbReference>
<proteinExistence type="inferred from homology"/>
<evidence type="ECO:0000313" key="9">
    <source>
        <dbReference type="EMBL" id="AQS38079.1"/>
    </source>
</evidence>
<dbReference type="Pfam" id="PF03783">
    <property type="entry name" value="CsgG"/>
    <property type="match status" value="1"/>
</dbReference>
<dbReference type="AlphaFoldDB" id="A0A1S6HRC4"/>
<dbReference type="RefSeq" id="WP_077755699.1">
    <property type="nucleotide sequence ID" value="NZ_CP014782.1"/>
</dbReference>
<dbReference type="InterPro" id="IPR005534">
    <property type="entry name" value="Curli_assmbl/transp-comp_CsgG"/>
</dbReference>
<protein>
    <recommendedName>
        <fullName evidence="3">Curli production assembly/transport component CsgG</fullName>
    </recommendedName>
</protein>
<evidence type="ECO:0000256" key="3">
    <source>
        <dbReference type="ARBA" id="ARBA00014028"/>
    </source>
</evidence>
<keyword evidence="6" id="KW-0472">Membrane</keyword>
<organism evidence="9 10">
    <name type="scientific">Shewanella psychrophila</name>
    <dbReference type="NCBI Taxonomy" id="225848"/>
    <lineage>
        <taxon>Bacteria</taxon>
        <taxon>Pseudomonadati</taxon>
        <taxon>Pseudomonadota</taxon>
        <taxon>Gammaproteobacteria</taxon>
        <taxon>Alteromonadales</taxon>
        <taxon>Shewanellaceae</taxon>
        <taxon>Shewanella</taxon>
    </lineage>
</organism>
<dbReference type="Proteomes" id="UP000189545">
    <property type="component" value="Chromosome"/>
</dbReference>
<keyword evidence="8" id="KW-0449">Lipoprotein</keyword>
<evidence type="ECO:0000256" key="4">
    <source>
        <dbReference type="ARBA" id="ARBA00022475"/>
    </source>
</evidence>
<evidence type="ECO:0000256" key="8">
    <source>
        <dbReference type="ARBA" id="ARBA00023288"/>
    </source>
</evidence>
<evidence type="ECO:0000256" key="5">
    <source>
        <dbReference type="ARBA" id="ARBA00022729"/>
    </source>
</evidence>
<comment type="similarity">
    <text evidence="2">Belongs to the CsgG family.</text>
</comment>
<keyword evidence="10" id="KW-1185">Reference proteome</keyword>
<comment type="function">
    <text evidence="1">May be involved in the biogenesis of curli organelles.</text>
</comment>
<evidence type="ECO:0000313" key="10">
    <source>
        <dbReference type="Proteomes" id="UP000189545"/>
    </source>
</evidence>
<evidence type="ECO:0000256" key="2">
    <source>
        <dbReference type="ARBA" id="ARBA00008899"/>
    </source>
</evidence>
<keyword evidence="4" id="KW-1003">Cell membrane</keyword>
<keyword evidence="5" id="KW-0732">Signal</keyword>
<evidence type="ECO:0000256" key="6">
    <source>
        <dbReference type="ARBA" id="ARBA00023136"/>
    </source>
</evidence>